<evidence type="ECO:0000256" key="1">
    <source>
        <dbReference type="ARBA" id="ARBA00007637"/>
    </source>
</evidence>
<dbReference type="Pfam" id="PF01370">
    <property type="entry name" value="Epimerase"/>
    <property type="match status" value="1"/>
</dbReference>
<dbReference type="PANTHER" id="PTHR43000">
    <property type="entry name" value="DTDP-D-GLUCOSE 4,6-DEHYDRATASE-RELATED"/>
    <property type="match status" value="1"/>
</dbReference>
<comment type="similarity">
    <text evidence="1">Belongs to the NAD(P)-dependent epimerase/dehydratase family.</text>
</comment>
<name>A0A6J4I4X2_9BACT</name>
<dbReference type="SUPFAM" id="SSF51735">
    <property type="entry name" value="NAD(P)-binding Rossmann-fold domains"/>
    <property type="match status" value="1"/>
</dbReference>
<proteinExistence type="inferred from homology"/>
<dbReference type="EMBL" id="CADCTA010000068">
    <property type="protein sequence ID" value="CAA9242407.1"/>
    <property type="molecule type" value="Genomic_DNA"/>
</dbReference>
<organism evidence="3">
    <name type="scientific">uncultured Chthoniobacterales bacterium</name>
    <dbReference type="NCBI Taxonomy" id="1836801"/>
    <lineage>
        <taxon>Bacteria</taxon>
        <taxon>Pseudomonadati</taxon>
        <taxon>Verrucomicrobiota</taxon>
        <taxon>Spartobacteria</taxon>
        <taxon>Chthoniobacterales</taxon>
        <taxon>environmental samples</taxon>
    </lineage>
</organism>
<feature type="domain" description="NAD-dependent epimerase/dehydratase" evidence="2">
    <location>
        <begin position="3"/>
        <end position="274"/>
    </location>
</feature>
<gene>
    <name evidence="3" type="ORF">AVDCRST_MAG42-2092</name>
</gene>
<dbReference type="AlphaFoldDB" id="A0A6J4I4X2"/>
<evidence type="ECO:0000259" key="2">
    <source>
        <dbReference type="Pfam" id="PF01370"/>
    </source>
</evidence>
<reference evidence="3" key="1">
    <citation type="submission" date="2020-02" db="EMBL/GenBank/DDBJ databases">
        <authorList>
            <person name="Meier V. D."/>
        </authorList>
    </citation>
    <scope>NUCLEOTIDE SEQUENCE</scope>
    <source>
        <strain evidence="3">AVDCRST_MAG42</strain>
    </source>
</reference>
<accession>A0A6J4I4X2</accession>
<protein>
    <submittedName>
        <fullName evidence="3">Probable CDP-tyvelose epimerase</fullName>
    </submittedName>
</protein>
<sequence>MKILITGICGFVGAAVARQLTAASGKDEVFGIDNLSRAGSYLNRSQLVNAGIDVFHGDIRNTGDVEALPAADWVIDAAANASVIAGADGRTSSRQLVENNLSGTVNLLEYCKRHGAGFVLLSTSRVYSIDALLRLPLRLEDDAFAFDGGASPPTGASAAGVTESFSVAPPLSLYGSSKLCSELLALEYGALFEFPVWINRCGLMAGPGQFGRADQGVFSFWIHSWRARQPLAYIGFNGRGAQVRDALHPHDLVPLLRKQMASGGTAVNRIFNIGGGAANSCSLAALSRWCDRRFGAHDVVSSPEPRRFDIPWMVMDSSAAAQAWDWRPEISLDQLLEEIAAHAEAHPDWLALTS</sequence>
<dbReference type="InterPro" id="IPR036291">
    <property type="entry name" value="NAD(P)-bd_dom_sf"/>
</dbReference>
<evidence type="ECO:0000313" key="3">
    <source>
        <dbReference type="EMBL" id="CAA9242407.1"/>
    </source>
</evidence>
<dbReference type="InterPro" id="IPR001509">
    <property type="entry name" value="Epimerase_deHydtase"/>
</dbReference>
<dbReference type="Gene3D" id="3.40.50.720">
    <property type="entry name" value="NAD(P)-binding Rossmann-like Domain"/>
    <property type="match status" value="1"/>
</dbReference>